<keyword evidence="11" id="KW-1185">Reference proteome</keyword>
<keyword evidence="3" id="KW-0805">Transcription regulation</keyword>
<dbReference type="SUPFAM" id="SSF52172">
    <property type="entry name" value="CheY-like"/>
    <property type="match status" value="1"/>
</dbReference>
<dbReference type="Proteomes" id="UP000435138">
    <property type="component" value="Unassembled WGS sequence"/>
</dbReference>
<keyword evidence="2" id="KW-0902">Two-component regulatory system</keyword>
<dbReference type="GO" id="GO:0005829">
    <property type="term" value="C:cytosol"/>
    <property type="evidence" value="ECO:0007669"/>
    <property type="project" value="TreeGrafter"/>
</dbReference>
<feature type="domain" description="Response regulatory" evidence="8">
    <location>
        <begin position="2"/>
        <end position="116"/>
    </location>
</feature>
<evidence type="ECO:0000256" key="7">
    <source>
        <dbReference type="PROSITE-ProRule" id="PRU01091"/>
    </source>
</evidence>
<evidence type="ECO:0000259" key="9">
    <source>
        <dbReference type="PROSITE" id="PS51755"/>
    </source>
</evidence>
<feature type="domain" description="OmpR/PhoB-type" evidence="9">
    <location>
        <begin position="124"/>
        <end position="220"/>
    </location>
</feature>
<feature type="DNA-binding region" description="OmpR/PhoB-type" evidence="7">
    <location>
        <begin position="124"/>
        <end position="220"/>
    </location>
</feature>
<evidence type="ECO:0000256" key="2">
    <source>
        <dbReference type="ARBA" id="ARBA00023012"/>
    </source>
</evidence>
<dbReference type="PANTHER" id="PTHR48111">
    <property type="entry name" value="REGULATOR OF RPOS"/>
    <property type="match status" value="1"/>
</dbReference>
<evidence type="ECO:0000313" key="11">
    <source>
        <dbReference type="Proteomes" id="UP000435138"/>
    </source>
</evidence>
<keyword evidence="5" id="KW-0804">Transcription</keyword>
<dbReference type="InterPro" id="IPR001867">
    <property type="entry name" value="OmpR/PhoB-type_DNA-bd"/>
</dbReference>
<dbReference type="EMBL" id="WIXI01000050">
    <property type="protein sequence ID" value="MQY49443.1"/>
    <property type="molecule type" value="Genomic_DNA"/>
</dbReference>
<dbReference type="FunFam" id="3.40.50.2300:FF:000002">
    <property type="entry name" value="DNA-binding response regulator PhoP"/>
    <property type="match status" value="1"/>
</dbReference>
<organism evidence="10 11">
    <name type="scientific">Endobacterium cereale</name>
    <dbReference type="NCBI Taxonomy" id="2663029"/>
    <lineage>
        <taxon>Bacteria</taxon>
        <taxon>Pseudomonadati</taxon>
        <taxon>Pseudomonadota</taxon>
        <taxon>Alphaproteobacteria</taxon>
        <taxon>Hyphomicrobiales</taxon>
        <taxon>Rhizobiaceae</taxon>
        <taxon>Endobacterium</taxon>
    </lineage>
</organism>
<dbReference type="CDD" id="cd17624">
    <property type="entry name" value="REC_OmpR_PmrA-like"/>
    <property type="match status" value="1"/>
</dbReference>
<dbReference type="InterPro" id="IPR001789">
    <property type="entry name" value="Sig_transdc_resp-reg_receiver"/>
</dbReference>
<dbReference type="PROSITE" id="PS50110">
    <property type="entry name" value="RESPONSE_REGULATORY"/>
    <property type="match status" value="1"/>
</dbReference>
<dbReference type="AlphaFoldDB" id="A0A6A8ADQ7"/>
<dbReference type="SMART" id="SM00448">
    <property type="entry name" value="REC"/>
    <property type="match status" value="1"/>
</dbReference>
<feature type="modified residue" description="4-aspartylphosphate" evidence="6">
    <location>
        <position position="51"/>
    </location>
</feature>
<evidence type="ECO:0000256" key="1">
    <source>
        <dbReference type="ARBA" id="ARBA00022553"/>
    </source>
</evidence>
<comment type="caution">
    <text evidence="10">The sequence shown here is derived from an EMBL/GenBank/DDBJ whole genome shotgun (WGS) entry which is preliminary data.</text>
</comment>
<dbReference type="Pfam" id="PF00486">
    <property type="entry name" value="Trans_reg_C"/>
    <property type="match status" value="1"/>
</dbReference>
<dbReference type="GO" id="GO:0006355">
    <property type="term" value="P:regulation of DNA-templated transcription"/>
    <property type="evidence" value="ECO:0007669"/>
    <property type="project" value="InterPro"/>
</dbReference>
<evidence type="ECO:0000256" key="3">
    <source>
        <dbReference type="ARBA" id="ARBA00023015"/>
    </source>
</evidence>
<proteinExistence type="predicted"/>
<evidence type="ECO:0000256" key="4">
    <source>
        <dbReference type="ARBA" id="ARBA00023125"/>
    </source>
</evidence>
<dbReference type="Gene3D" id="3.40.50.2300">
    <property type="match status" value="1"/>
</dbReference>
<gene>
    <name evidence="10" type="ORF">GAO09_25745</name>
</gene>
<evidence type="ECO:0000256" key="5">
    <source>
        <dbReference type="ARBA" id="ARBA00023163"/>
    </source>
</evidence>
<evidence type="ECO:0000313" key="10">
    <source>
        <dbReference type="EMBL" id="MQY49443.1"/>
    </source>
</evidence>
<dbReference type="SMART" id="SM00862">
    <property type="entry name" value="Trans_reg_C"/>
    <property type="match status" value="1"/>
</dbReference>
<dbReference type="PROSITE" id="PS51755">
    <property type="entry name" value="OMPR_PHOB"/>
    <property type="match status" value="1"/>
</dbReference>
<dbReference type="GO" id="GO:0000976">
    <property type="term" value="F:transcription cis-regulatory region binding"/>
    <property type="evidence" value="ECO:0007669"/>
    <property type="project" value="TreeGrafter"/>
</dbReference>
<dbReference type="InterPro" id="IPR011006">
    <property type="entry name" value="CheY-like_superfamily"/>
</dbReference>
<dbReference type="RefSeq" id="WP_324184823.1">
    <property type="nucleotide sequence ID" value="NZ_JAYKOO010000001.1"/>
</dbReference>
<keyword evidence="4 7" id="KW-0238">DNA-binding</keyword>
<dbReference type="GO" id="GO:0000156">
    <property type="term" value="F:phosphorelay response regulator activity"/>
    <property type="evidence" value="ECO:0007669"/>
    <property type="project" value="TreeGrafter"/>
</dbReference>
<dbReference type="GO" id="GO:0032993">
    <property type="term" value="C:protein-DNA complex"/>
    <property type="evidence" value="ECO:0007669"/>
    <property type="project" value="TreeGrafter"/>
</dbReference>
<protein>
    <submittedName>
        <fullName evidence="10">Response regulator</fullName>
    </submittedName>
</protein>
<dbReference type="Gene3D" id="6.10.250.690">
    <property type="match status" value="1"/>
</dbReference>
<sequence length="225" mass="24354">MRILLVEDNGALADGLATILRGSGYVVDVVHDGASAEAVAAAQNFDLVILDLNLPEMDGLDVLRAMRSRQNRAAVIILTARGAPEERVKGLDLGADDYLTKPFDISELEARIRVLLRRQAGMRSSQIGYGGVTFDLTSRSFSSEGRPLDIPARELGLLELLFLRAGKVVSKEAIIGSMTGFDEDLSANAIEQYVSRLRRRLQPHGLTVKSARGIGYYLEGAAAGR</sequence>
<reference evidence="10 11" key="1">
    <citation type="submission" date="2019-11" db="EMBL/GenBank/DDBJ databases">
        <title>Genome analysis of Rhizobacterium cereale a novel genus and species isolated from maize roots in North Spain.</title>
        <authorList>
            <person name="Menendez E."/>
            <person name="Flores-Felix J.D."/>
            <person name="Ramirez-Bahena M.-H."/>
            <person name="Igual J.M."/>
            <person name="Garcia-Fraile P."/>
            <person name="Peix A."/>
            <person name="Velazquez E."/>
        </authorList>
    </citation>
    <scope>NUCLEOTIDE SEQUENCE [LARGE SCALE GENOMIC DNA]</scope>
    <source>
        <strain evidence="10 11">RZME27</strain>
    </source>
</reference>
<dbReference type="PANTHER" id="PTHR48111:SF67">
    <property type="entry name" value="TRANSCRIPTIONAL REGULATORY PROTEIN TCTD"/>
    <property type="match status" value="1"/>
</dbReference>
<dbReference type="Pfam" id="PF00072">
    <property type="entry name" value="Response_reg"/>
    <property type="match status" value="1"/>
</dbReference>
<evidence type="ECO:0000256" key="6">
    <source>
        <dbReference type="PROSITE-ProRule" id="PRU00169"/>
    </source>
</evidence>
<dbReference type="InterPro" id="IPR036388">
    <property type="entry name" value="WH-like_DNA-bd_sf"/>
</dbReference>
<keyword evidence="1 6" id="KW-0597">Phosphoprotein</keyword>
<dbReference type="InterPro" id="IPR039420">
    <property type="entry name" value="WalR-like"/>
</dbReference>
<dbReference type="CDD" id="cd00383">
    <property type="entry name" value="trans_reg_C"/>
    <property type="match status" value="1"/>
</dbReference>
<dbReference type="Gene3D" id="1.10.10.10">
    <property type="entry name" value="Winged helix-like DNA-binding domain superfamily/Winged helix DNA-binding domain"/>
    <property type="match status" value="1"/>
</dbReference>
<accession>A0A6A8ADQ7</accession>
<name>A0A6A8ADQ7_9HYPH</name>
<evidence type="ECO:0000259" key="8">
    <source>
        <dbReference type="PROSITE" id="PS50110"/>
    </source>
</evidence>